<evidence type="ECO:0000259" key="2">
    <source>
        <dbReference type="PROSITE" id="PS51186"/>
    </source>
</evidence>
<dbReference type="GO" id="GO:0016410">
    <property type="term" value="F:N-acyltransferase activity"/>
    <property type="evidence" value="ECO:0007669"/>
    <property type="project" value="TreeGrafter"/>
</dbReference>
<gene>
    <name evidence="3" type="ORF">NONO_c33890</name>
</gene>
<dbReference type="HOGENOM" id="CLU_013985_12_2_11"/>
<dbReference type="PANTHER" id="PTHR31438">
    <property type="entry name" value="LYSINE N-ACYLTRANSFERASE C17G9.06C-RELATED"/>
    <property type="match status" value="1"/>
</dbReference>
<dbReference type="KEGG" id="nno:NONO_c33890"/>
<dbReference type="EMBL" id="CP006850">
    <property type="protein sequence ID" value="AHH18176.1"/>
    <property type="molecule type" value="Genomic_DNA"/>
</dbReference>
<proteinExistence type="predicted"/>
<dbReference type="PROSITE" id="PS51186">
    <property type="entry name" value="GNAT"/>
    <property type="match status" value="1"/>
</dbReference>
<dbReference type="PATRIC" id="fig|1415166.3.peg.3478"/>
<protein>
    <submittedName>
        <fullName evidence="3">Acetyltransferase (GNAT) domain-containing protein</fullName>
    </submittedName>
</protein>
<accession>W5TLQ9</accession>
<organism evidence="3 4">
    <name type="scientific">Nocardia nova SH22a</name>
    <dbReference type="NCBI Taxonomy" id="1415166"/>
    <lineage>
        <taxon>Bacteria</taxon>
        <taxon>Bacillati</taxon>
        <taxon>Actinomycetota</taxon>
        <taxon>Actinomycetes</taxon>
        <taxon>Mycobacteriales</taxon>
        <taxon>Nocardiaceae</taxon>
        <taxon>Nocardia</taxon>
    </lineage>
</organism>
<evidence type="ECO:0000313" key="4">
    <source>
        <dbReference type="Proteomes" id="UP000019150"/>
    </source>
</evidence>
<evidence type="ECO:0000313" key="3">
    <source>
        <dbReference type="EMBL" id="AHH18176.1"/>
    </source>
</evidence>
<dbReference type="InterPro" id="IPR000182">
    <property type="entry name" value="GNAT_dom"/>
</dbReference>
<dbReference type="PANTHER" id="PTHR31438:SF1">
    <property type="entry name" value="LYSINE N-ACYLTRANSFERASE C17G9.06C-RELATED"/>
    <property type="match status" value="1"/>
</dbReference>
<keyword evidence="3" id="KW-0808">Transferase</keyword>
<dbReference type="InterPro" id="IPR016181">
    <property type="entry name" value="Acyl_CoA_acyltransferase"/>
</dbReference>
<feature type="domain" description="N-acetyltransferase" evidence="2">
    <location>
        <begin position="36"/>
        <end position="211"/>
    </location>
</feature>
<reference evidence="3 4" key="1">
    <citation type="journal article" date="2014" name="Appl. Environ. Microbiol.">
        <title>Insights into the Microbial Degradation of Rubber and Gutta-Percha by Analysis of the Complete Genome of Nocardia nova SH22a.</title>
        <authorList>
            <person name="Luo Q."/>
            <person name="Hiessl S."/>
            <person name="Poehlein A."/>
            <person name="Daniel R."/>
            <person name="Steinbuchel A."/>
        </authorList>
    </citation>
    <scope>NUCLEOTIDE SEQUENCE [LARGE SCALE GENOMIC DNA]</scope>
    <source>
        <strain evidence="3">SH22a</strain>
    </source>
</reference>
<dbReference type="STRING" id="1415166.NONO_c33890"/>
<dbReference type="AlphaFoldDB" id="W5TLQ9"/>
<keyword evidence="4" id="KW-1185">Reference proteome</keyword>
<dbReference type="Gene3D" id="3.40.630.30">
    <property type="match status" value="1"/>
</dbReference>
<dbReference type="Pfam" id="PF13523">
    <property type="entry name" value="Acetyltransf_8"/>
    <property type="match status" value="1"/>
</dbReference>
<dbReference type="GO" id="GO:0046677">
    <property type="term" value="P:response to antibiotic"/>
    <property type="evidence" value="ECO:0007669"/>
    <property type="project" value="UniProtKB-KW"/>
</dbReference>
<keyword evidence="1" id="KW-0046">Antibiotic resistance</keyword>
<dbReference type="Proteomes" id="UP000019150">
    <property type="component" value="Chromosome"/>
</dbReference>
<evidence type="ECO:0000256" key="1">
    <source>
        <dbReference type="ARBA" id="ARBA00023251"/>
    </source>
</evidence>
<name>W5TLQ9_9NOCA</name>
<dbReference type="eggNOG" id="COG1670">
    <property type="taxonomic scope" value="Bacteria"/>
</dbReference>
<dbReference type="SUPFAM" id="SSF55729">
    <property type="entry name" value="Acyl-CoA N-acyltransferases (Nat)"/>
    <property type="match status" value="1"/>
</dbReference>
<sequence>MIRWRAAVPRAPRRATGRAIPVATLGRVTGPAVPRITWRPLTPDDFALLGAWLAAPHVRRWWNHESDPQSIDRDFGPTARGEVLAEDLLVSADGDPVGLVQRIRWGDWPDYLDEVRPLAEVPAEAISLDYLIGDPGRVGRGLGSAVLRAMLAATWIDRPSAPAVVIPVAAANSASWRALEKAGMRRVSAGLLPPDNPIDDGWHYLYRLDRPSPGE</sequence>